<reference evidence="3" key="1">
    <citation type="journal article" date="2019" name="Int. J. Syst. Evol. Microbiol.">
        <title>The Global Catalogue of Microorganisms (GCM) 10K type strain sequencing project: providing services to taxonomists for standard genome sequencing and annotation.</title>
        <authorList>
            <consortium name="The Broad Institute Genomics Platform"/>
            <consortium name="The Broad Institute Genome Sequencing Center for Infectious Disease"/>
            <person name="Wu L."/>
            <person name="Ma J."/>
        </authorList>
    </citation>
    <scope>NUCLEOTIDE SEQUENCE [LARGE SCALE GENOMIC DNA]</scope>
    <source>
        <strain evidence="3">JCM 4957</strain>
    </source>
</reference>
<comment type="caution">
    <text evidence="2">The sequence shown here is derived from an EMBL/GenBank/DDBJ whole genome shotgun (WGS) entry which is preliminary data.</text>
</comment>
<dbReference type="InterPro" id="IPR027417">
    <property type="entry name" value="P-loop_NTPase"/>
</dbReference>
<proteinExistence type="predicted"/>
<dbReference type="Gene3D" id="3.40.50.300">
    <property type="entry name" value="P-loop containing nucleotide triphosphate hydrolases"/>
    <property type="match status" value="1"/>
</dbReference>
<keyword evidence="3" id="KW-1185">Reference proteome</keyword>
<sequence length="523" mass="58112">MQFTVVERGQRQPKGVRSQALLVRDKWNDYGFVTMFHLVIYDQDGRRHGIGEVKIGEFGMHPGRDQNPEEPGRIARIPQSFEVLGERHFSLGQDDSYYERLRQLGDDIRVPVLSALKDMAFDASIFDRVQHEQVTRDSLMRFVKATAVEEQFRRIAQGGVRVSGFQVAYEAPVPAGSGGKSVILPFEVSPNSRPSTNIHVLIGRNSVGKSYLLNSLTRCVADYAAPEEDVGRIIEYNRGARRSFANLVSVTFSAFDEFPLIHDDDVAISYAYVGLKIPTGGTRAPRVKTSGQIKKDFADSVEACLTGERADRWAMALRTLQFAGSGLLEESWLADFQSTRSANMRRRKARQLFSSLSSGHKVVLLTMTRLVEHVTERSLVIIDEPESHLHPPLLAAFIRALSDLLADRNGLAVIATHSPVALQEVPASCVWKLRRHGNQLVADRPAIETFGENVGVLTHEVFGLEVTDSGFHRDLKAAVRQGLSYEHVLGRFDGKLGGEAKAIVRSLIAVRDSDGPVNWEGRT</sequence>
<dbReference type="InterPro" id="IPR003959">
    <property type="entry name" value="ATPase_AAA_core"/>
</dbReference>
<name>A0ABQ2ZCT5_9ACTN</name>
<dbReference type="Proteomes" id="UP000653308">
    <property type="component" value="Unassembled WGS sequence"/>
</dbReference>
<accession>A0ABQ2ZCT5</accession>
<dbReference type="RefSeq" id="WP_190197150.1">
    <property type="nucleotide sequence ID" value="NZ_BMWE01000004.1"/>
</dbReference>
<dbReference type="PANTHER" id="PTHR43581:SF2">
    <property type="entry name" value="EXCINUCLEASE ATPASE SUBUNIT"/>
    <property type="match status" value="1"/>
</dbReference>
<organism evidence="2 3">
    <name type="scientific">Streptomyces djakartensis</name>
    <dbReference type="NCBI Taxonomy" id="68193"/>
    <lineage>
        <taxon>Bacteria</taxon>
        <taxon>Bacillati</taxon>
        <taxon>Actinomycetota</taxon>
        <taxon>Actinomycetes</taxon>
        <taxon>Kitasatosporales</taxon>
        <taxon>Streptomycetaceae</taxon>
        <taxon>Streptomyces</taxon>
    </lineage>
</organism>
<dbReference type="SUPFAM" id="SSF52540">
    <property type="entry name" value="P-loop containing nucleoside triphosphate hydrolases"/>
    <property type="match status" value="1"/>
</dbReference>
<dbReference type="PANTHER" id="PTHR43581">
    <property type="entry name" value="ATP/GTP PHOSPHATASE"/>
    <property type="match status" value="1"/>
</dbReference>
<dbReference type="InterPro" id="IPR051396">
    <property type="entry name" value="Bact_Antivir_Def_Nuclease"/>
</dbReference>
<dbReference type="Pfam" id="PF13304">
    <property type="entry name" value="AAA_21"/>
    <property type="match status" value="1"/>
</dbReference>
<dbReference type="EMBL" id="BMWE01000004">
    <property type="protein sequence ID" value="GGY12721.1"/>
    <property type="molecule type" value="Genomic_DNA"/>
</dbReference>
<evidence type="ECO:0000259" key="1">
    <source>
        <dbReference type="Pfam" id="PF13304"/>
    </source>
</evidence>
<evidence type="ECO:0000313" key="3">
    <source>
        <dbReference type="Proteomes" id="UP000653308"/>
    </source>
</evidence>
<gene>
    <name evidence="2" type="ORF">GCM10010384_17640</name>
</gene>
<evidence type="ECO:0000313" key="2">
    <source>
        <dbReference type="EMBL" id="GGY12721.1"/>
    </source>
</evidence>
<protein>
    <recommendedName>
        <fullName evidence="1">ATPase AAA-type core domain-containing protein</fullName>
    </recommendedName>
</protein>
<feature type="domain" description="ATPase AAA-type core" evidence="1">
    <location>
        <begin position="352"/>
        <end position="421"/>
    </location>
</feature>